<name>A0A087UBW7_STEMI</name>
<feature type="compositionally biased region" description="Acidic residues" evidence="10">
    <location>
        <begin position="372"/>
        <end position="384"/>
    </location>
</feature>
<feature type="compositionally biased region" description="Polar residues" evidence="10">
    <location>
        <begin position="72"/>
        <end position="82"/>
    </location>
</feature>
<dbReference type="Gene3D" id="1.25.40.20">
    <property type="entry name" value="Ankyrin repeat-containing domain"/>
    <property type="match status" value="1"/>
</dbReference>
<dbReference type="SMART" id="SM00248">
    <property type="entry name" value="ANK"/>
    <property type="match status" value="5"/>
</dbReference>
<dbReference type="EMBL" id="KK119136">
    <property type="protein sequence ID" value="KFM74856.1"/>
    <property type="molecule type" value="Genomic_DNA"/>
</dbReference>
<dbReference type="InterPro" id="IPR002110">
    <property type="entry name" value="Ankyrin_rpt"/>
</dbReference>
<keyword evidence="5" id="KW-0677">Repeat</keyword>
<comment type="subcellular location">
    <subcellularLocation>
        <location evidence="1">Target cell membrane</location>
    </subcellularLocation>
</comment>
<dbReference type="PROSITE" id="PS50297">
    <property type="entry name" value="ANK_REP_REGION"/>
    <property type="match status" value="4"/>
</dbReference>
<dbReference type="OrthoDB" id="10254947at2759"/>
<dbReference type="PROSITE" id="PS50088">
    <property type="entry name" value="ANK_REPEAT"/>
    <property type="match status" value="4"/>
</dbReference>
<evidence type="ECO:0000256" key="9">
    <source>
        <dbReference type="PROSITE-ProRule" id="PRU00023"/>
    </source>
</evidence>
<keyword evidence="8" id="KW-1053">Target membrane</keyword>
<feature type="region of interest" description="Disordered" evidence="10">
    <location>
        <begin position="367"/>
        <end position="397"/>
    </location>
</feature>
<dbReference type="InterPro" id="IPR036770">
    <property type="entry name" value="Ankyrin_rpt-contain_sf"/>
</dbReference>
<evidence type="ECO:0000256" key="1">
    <source>
        <dbReference type="ARBA" id="ARBA00004175"/>
    </source>
</evidence>
<keyword evidence="6" id="KW-0638">Presynaptic neurotoxin</keyword>
<evidence type="ECO:0000256" key="7">
    <source>
        <dbReference type="ARBA" id="ARBA00023043"/>
    </source>
</evidence>
<organism evidence="11 12">
    <name type="scientific">Stegodyphus mimosarum</name>
    <name type="common">African social velvet spider</name>
    <dbReference type="NCBI Taxonomy" id="407821"/>
    <lineage>
        <taxon>Eukaryota</taxon>
        <taxon>Metazoa</taxon>
        <taxon>Ecdysozoa</taxon>
        <taxon>Arthropoda</taxon>
        <taxon>Chelicerata</taxon>
        <taxon>Arachnida</taxon>
        <taxon>Araneae</taxon>
        <taxon>Araneomorphae</taxon>
        <taxon>Entelegynae</taxon>
        <taxon>Eresoidea</taxon>
        <taxon>Eresidae</taxon>
        <taxon>Stegodyphus</taxon>
    </lineage>
</organism>
<keyword evidence="3" id="KW-1052">Target cell membrane</keyword>
<evidence type="ECO:0000256" key="5">
    <source>
        <dbReference type="ARBA" id="ARBA00022737"/>
    </source>
</evidence>
<dbReference type="Proteomes" id="UP000054359">
    <property type="component" value="Unassembled WGS sequence"/>
</dbReference>
<protein>
    <submittedName>
        <fullName evidence="11">NF-kappa-B inhibitor cactus</fullName>
    </submittedName>
</protein>
<dbReference type="GO" id="GO:0006887">
    <property type="term" value="P:exocytosis"/>
    <property type="evidence" value="ECO:0007669"/>
    <property type="project" value="UniProtKB-KW"/>
</dbReference>
<dbReference type="OMA" id="WLDIQND"/>
<keyword evidence="7 9" id="KW-0040">ANK repeat</keyword>
<feature type="repeat" description="ANK" evidence="9">
    <location>
        <begin position="298"/>
        <end position="320"/>
    </location>
</feature>
<evidence type="ECO:0000313" key="12">
    <source>
        <dbReference type="Proteomes" id="UP000054359"/>
    </source>
</evidence>
<dbReference type="STRING" id="407821.A0A087UBW7"/>
<dbReference type="PANTHER" id="PTHR46680:SF3">
    <property type="entry name" value="NF-KAPPA-B INHIBITOR CACTUS"/>
    <property type="match status" value="1"/>
</dbReference>
<evidence type="ECO:0000313" key="11">
    <source>
        <dbReference type="EMBL" id="KFM74856.1"/>
    </source>
</evidence>
<keyword evidence="2" id="KW-0268">Exocytosis</keyword>
<dbReference type="AlphaFoldDB" id="A0A087UBW7"/>
<dbReference type="GO" id="GO:0051059">
    <property type="term" value="F:NF-kappaB binding"/>
    <property type="evidence" value="ECO:0007669"/>
    <property type="project" value="TreeGrafter"/>
</dbReference>
<dbReference type="PANTHER" id="PTHR46680">
    <property type="entry name" value="NF-KAPPA-B INHIBITOR ALPHA"/>
    <property type="match status" value="1"/>
</dbReference>
<evidence type="ECO:0000256" key="2">
    <source>
        <dbReference type="ARBA" id="ARBA00022483"/>
    </source>
</evidence>
<reference evidence="11 12" key="1">
    <citation type="submission" date="2013-11" db="EMBL/GenBank/DDBJ databases">
        <title>Genome sequencing of Stegodyphus mimosarum.</title>
        <authorList>
            <person name="Bechsgaard J."/>
        </authorList>
    </citation>
    <scope>NUCLEOTIDE SEQUENCE [LARGE SCALE GENOMIC DNA]</scope>
</reference>
<feature type="non-terminal residue" evidence="11">
    <location>
        <position position="397"/>
    </location>
</feature>
<dbReference type="GO" id="GO:0005829">
    <property type="term" value="C:cytosol"/>
    <property type="evidence" value="ECO:0007669"/>
    <property type="project" value="TreeGrafter"/>
</dbReference>
<dbReference type="GO" id="GO:0071356">
    <property type="term" value="P:cellular response to tumor necrosis factor"/>
    <property type="evidence" value="ECO:0007669"/>
    <property type="project" value="TreeGrafter"/>
</dbReference>
<keyword evidence="8" id="KW-0472">Membrane</keyword>
<sequence length="397" mass="43489">MEQKQKTRKEEIVFGSSAEEKRKAMAKILSSETDSCISMTFDSVSDCGYKSGEISSTLSSTSENISSLTPSESGLQPSKSEQNTCDSGFITDANADAFSPLSSDCYSFDSCQVFSGDSPKKSTKLLWQDVFSQDKDGDTILHLAIVEASLSNCRNIIFPLIRLGPHPDFLDISNDLYQTPLHLATLTGKSTIVRRLVVAGATLDIQDHSGNIPLHIACRSGDLDCVQSILAPITESEVKEAGCSYQVYLQDHNLSHLINMKNYDGQSCVHLAAAGGFPKVMECLFKHHADIDDQDGKSGRTALHYAIESGNIELVCLLLSTCHANPHVRNYAGQTSFCIAWALRKRNPSKLRRAVFDVLKCYAEKWGSSSEYESESSSDEAEVDDNIHRSSKSVSTK</sequence>
<evidence type="ECO:0000256" key="8">
    <source>
        <dbReference type="ARBA" id="ARBA00023298"/>
    </source>
</evidence>
<feature type="repeat" description="ANK" evidence="9">
    <location>
        <begin position="176"/>
        <end position="208"/>
    </location>
</feature>
<dbReference type="Pfam" id="PF12796">
    <property type="entry name" value="Ank_2"/>
    <property type="match status" value="2"/>
</dbReference>
<gene>
    <name evidence="11" type="ORF">X975_07609</name>
</gene>
<proteinExistence type="predicted"/>
<dbReference type="SUPFAM" id="SSF48403">
    <property type="entry name" value="Ankyrin repeat"/>
    <property type="match status" value="1"/>
</dbReference>
<feature type="region of interest" description="Disordered" evidence="10">
    <location>
        <begin position="60"/>
        <end position="82"/>
    </location>
</feature>
<keyword evidence="12" id="KW-1185">Reference proteome</keyword>
<dbReference type="GO" id="GO:0044218">
    <property type="term" value="C:other organism cell membrane"/>
    <property type="evidence" value="ECO:0007669"/>
    <property type="project" value="UniProtKB-KW"/>
</dbReference>
<accession>A0A087UBW7</accession>
<feature type="compositionally biased region" description="Low complexity" evidence="10">
    <location>
        <begin position="60"/>
        <end position="71"/>
    </location>
</feature>
<evidence type="ECO:0000256" key="4">
    <source>
        <dbReference type="ARBA" id="ARBA00022699"/>
    </source>
</evidence>
<evidence type="ECO:0000256" key="3">
    <source>
        <dbReference type="ARBA" id="ARBA00022537"/>
    </source>
</evidence>
<evidence type="ECO:0000256" key="10">
    <source>
        <dbReference type="SAM" id="MobiDB-lite"/>
    </source>
</evidence>
<evidence type="ECO:0000256" key="6">
    <source>
        <dbReference type="ARBA" id="ARBA00023028"/>
    </source>
</evidence>
<keyword evidence="6" id="KW-0800">Toxin</keyword>
<feature type="repeat" description="ANK" evidence="9">
    <location>
        <begin position="264"/>
        <end position="296"/>
    </location>
</feature>
<feature type="repeat" description="ANK" evidence="9">
    <location>
        <begin position="209"/>
        <end position="230"/>
    </location>
</feature>
<keyword evidence="4" id="KW-0528">Neurotoxin</keyword>
<dbReference type="GO" id="GO:0044231">
    <property type="term" value="C:host cell presynaptic membrane"/>
    <property type="evidence" value="ECO:0007669"/>
    <property type="project" value="UniProtKB-KW"/>
</dbReference>
<dbReference type="InterPro" id="IPR051070">
    <property type="entry name" value="NF-kappa-B_inhibitor"/>
</dbReference>